<sequence length="105" mass="11556">VSVVDANPQKGNTRPVVVNYYGSLKDIIKLNYSGKLEGWLVVRHVKVTDAFNMRCDNDDNSPASSSCTLDIPNLDRVGVDADEVVDGTLVIESKEEVDEDEDEVD</sequence>
<reference evidence="1" key="1">
    <citation type="journal article" date="2022" name="Int. J. Mol. Sci.">
        <title>Draft Genome of Tanacetum Coccineum: Genomic Comparison of Closely Related Tanacetum-Family Plants.</title>
        <authorList>
            <person name="Yamashiro T."/>
            <person name="Shiraishi A."/>
            <person name="Nakayama K."/>
            <person name="Satake H."/>
        </authorList>
    </citation>
    <scope>NUCLEOTIDE SEQUENCE</scope>
</reference>
<reference evidence="1" key="2">
    <citation type="submission" date="2022-01" db="EMBL/GenBank/DDBJ databases">
        <authorList>
            <person name="Yamashiro T."/>
            <person name="Shiraishi A."/>
            <person name="Satake H."/>
            <person name="Nakayama K."/>
        </authorList>
    </citation>
    <scope>NUCLEOTIDE SEQUENCE</scope>
</reference>
<comment type="caution">
    <text evidence="1">The sequence shown here is derived from an EMBL/GenBank/DDBJ whole genome shotgun (WGS) entry which is preliminary data.</text>
</comment>
<gene>
    <name evidence="1" type="ORF">Tco_1045261</name>
</gene>
<evidence type="ECO:0000313" key="2">
    <source>
        <dbReference type="Proteomes" id="UP001151760"/>
    </source>
</evidence>
<name>A0ABQ5GTH8_9ASTR</name>
<keyword evidence="2" id="KW-1185">Reference proteome</keyword>
<feature type="non-terminal residue" evidence="1">
    <location>
        <position position="1"/>
    </location>
</feature>
<dbReference type="EMBL" id="BQNB010018811">
    <property type="protein sequence ID" value="GJT78536.1"/>
    <property type="molecule type" value="Genomic_DNA"/>
</dbReference>
<organism evidence="1 2">
    <name type="scientific">Tanacetum coccineum</name>
    <dbReference type="NCBI Taxonomy" id="301880"/>
    <lineage>
        <taxon>Eukaryota</taxon>
        <taxon>Viridiplantae</taxon>
        <taxon>Streptophyta</taxon>
        <taxon>Embryophyta</taxon>
        <taxon>Tracheophyta</taxon>
        <taxon>Spermatophyta</taxon>
        <taxon>Magnoliopsida</taxon>
        <taxon>eudicotyledons</taxon>
        <taxon>Gunneridae</taxon>
        <taxon>Pentapetalae</taxon>
        <taxon>asterids</taxon>
        <taxon>campanulids</taxon>
        <taxon>Asterales</taxon>
        <taxon>Asteraceae</taxon>
        <taxon>Asteroideae</taxon>
        <taxon>Anthemideae</taxon>
        <taxon>Anthemidinae</taxon>
        <taxon>Tanacetum</taxon>
    </lineage>
</organism>
<evidence type="ECO:0000313" key="1">
    <source>
        <dbReference type="EMBL" id="GJT78536.1"/>
    </source>
</evidence>
<accession>A0ABQ5GTH8</accession>
<dbReference type="Proteomes" id="UP001151760">
    <property type="component" value="Unassembled WGS sequence"/>
</dbReference>
<protein>
    <submittedName>
        <fullName evidence="1">Uncharacterized protein</fullName>
    </submittedName>
</protein>
<proteinExistence type="predicted"/>